<evidence type="ECO:0000256" key="2">
    <source>
        <dbReference type="ARBA" id="ARBA00022729"/>
    </source>
</evidence>
<dbReference type="AlphaFoldDB" id="A0A853FZ01"/>
<dbReference type="InterPro" id="IPR051010">
    <property type="entry name" value="BCAA_transport"/>
</dbReference>
<comment type="caution">
    <text evidence="5">The sequence shown here is derived from an EMBL/GenBank/DDBJ whole genome shotgun (WGS) entry which is preliminary data.</text>
</comment>
<dbReference type="EMBL" id="JACCEM010000001">
    <property type="protein sequence ID" value="NYT47851.1"/>
    <property type="molecule type" value="Genomic_DNA"/>
</dbReference>
<keyword evidence="6" id="KW-1185">Reference proteome</keyword>
<dbReference type="Proteomes" id="UP000559809">
    <property type="component" value="Unassembled WGS sequence"/>
</dbReference>
<dbReference type="PROSITE" id="PS51318">
    <property type="entry name" value="TAT"/>
    <property type="match status" value="1"/>
</dbReference>
<dbReference type="SUPFAM" id="SSF53822">
    <property type="entry name" value="Periplasmic binding protein-like I"/>
    <property type="match status" value="1"/>
</dbReference>
<feature type="chain" id="PRO_5032772888" evidence="3">
    <location>
        <begin position="32"/>
        <end position="377"/>
    </location>
</feature>
<evidence type="ECO:0000259" key="4">
    <source>
        <dbReference type="Pfam" id="PF13458"/>
    </source>
</evidence>
<gene>
    <name evidence="5" type="ORF">H0A72_00865</name>
</gene>
<feature type="domain" description="Leucine-binding protein" evidence="4">
    <location>
        <begin position="34"/>
        <end position="370"/>
    </location>
</feature>
<evidence type="ECO:0000256" key="1">
    <source>
        <dbReference type="ARBA" id="ARBA00010062"/>
    </source>
</evidence>
<feature type="signal peptide" evidence="3">
    <location>
        <begin position="1"/>
        <end position="31"/>
    </location>
</feature>
<dbReference type="PANTHER" id="PTHR30483:SF6">
    <property type="entry name" value="PERIPLASMIC BINDING PROTEIN OF ABC TRANSPORTER FOR NATURAL AMINO ACIDS"/>
    <property type="match status" value="1"/>
</dbReference>
<comment type="similarity">
    <text evidence="1">Belongs to the leucine-binding protein family.</text>
</comment>
<protein>
    <submittedName>
        <fullName evidence="5">ABC transporter substrate-binding protein</fullName>
    </submittedName>
</protein>
<reference evidence="5 6" key="1">
    <citation type="submission" date="2020-07" db="EMBL/GenBank/DDBJ databases">
        <title>Taxonomic revisions and descriptions of new bacterial species based on genomic comparisons in the high-G+C-content subgroup of the family Alcaligenaceae.</title>
        <authorList>
            <person name="Szabo A."/>
            <person name="Felfoldi T."/>
        </authorList>
    </citation>
    <scope>NUCLEOTIDE SEQUENCE [LARGE SCALE GENOMIC DNA]</scope>
    <source>
        <strain evidence="5 6">LMG 24012</strain>
    </source>
</reference>
<evidence type="ECO:0000313" key="6">
    <source>
        <dbReference type="Proteomes" id="UP000559809"/>
    </source>
</evidence>
<name>A0A853FZ01_9BURK</name>
<sequence>MDGKRHASRRGVAAALAGLVLAVAAPAAAWAQSYTLGTLFPMSGPNAEAGAIYSNAVDLALKHLEDDKWLKGKISVKPTDSLGTPQGGAVGMSRLVNVEKVPYALVGFTGVSKAAAPIGDRAKVLMVNGGAVGPDLASLSRYFWNIIPLANQEVEFLIPWLGEQKIKRIATIYVDDPLGQGILSELKKGLPGVGGELVSSYSVTPDLQQFSPIIARLRNDNPEVIYIASPNITQISHIIKQVRDGGLNTQLITYGVANFPSISKLPESDGLIFTSQAADWASSEPTMKRFVDDWRKAYGTEPTTYGLNYYNGALLYGYLLRGLEQAGKPATGANLLEELERVGKYSLAGGEARFRDSTVTTAMQINRIKNGVTEKIK</sequence>
<dbReference type="Pfam" id="PF13458">
    <property type="entry name" value="Peripla_BP_6"/>
    <property type="match status" value="1"/>
</dbReference>
<proteinExistence type="inferred from homology"/>
<dbReference type="Gene3D" id="3.40.50.2300">
    <property type="match status" value="2"/>
</dbReference>
<dbReference type="InterPro" id="IPR006311">
    <property type="entry name" value="TAT_signal"/>
</dbReference>
<dbReference type="InterPro" id="IPR028082">
    <property type="entry name" value="Peripla_BP_I"/>
</dbReference>
<keyword evidence="2 3" id="KW-0732">Signal</keyword>
<evidence type="ECO:0000313" key="5">
    <source>
        <dbReference type="EMBL" id="NYT47851.1"/>
    </source>
</evidence>
<organism evidence="5 6">
    <name type="scientific">Parapusillimonas granuli</name>
    <dbReference type="NCBI Taxonomy" id="380911"/>
    <lineage>
        <taxon>Bacteria</taxon>
        <taxon>Pseudomonadati</taxon>
        <taxon>Pseudomonadota</taxon>
        <taxon>Betaproteobacteria</taxon>
        <taxon>Burkholderiales</taxon>
        <taxon>Alcaligenaceae</taxon>
        <taxon>Parapusillimonas</taxon>
    </lineage>
</organism>
<dbReference type="PANTHER" id="PTHR30483">
    <property type="entry name" value="LEUCINE-SPECIFIC-BINDING PROTEIN"/>
    <property type="match status" value="1"/>
</dbReference>
<dbReference type="InterPro" id="IPR028081">
    <property type="entry name" value="Leu-bd"/>
</dbReference>
<accession>A0A853FZ01</accession>
<evidence type="ECO:0000256" key="3">
    <source>
        <dbReference type="SAM" id="SignalP"/>
    </source>
</evidence>